<comment type="caution">
    <text evidence="1">The sequence shown here is derived from an EMBL/GenBank/DDBJ whole genome shotgun (WGS) entry which is preliminary data.</text>
</comment>
<organism evidence="1 2">
    <name type="scientific">Ambrosiozyma monospora</name>
    <name type="common">Yeast</name>
    <name type="synonym">Endomycopsis monosporus</name>
    <dbReference type="NCBI Taxonomy" id="43982"/>
    <lineage>
        <taxon>Eukaryota</taxon>
        <taxon>Fungi</taxon>
        <taxon>Dikarya</taxon>
        <taxon>Ascomycota</taxon>
        <taxon>Saccharomycotina</taxon>
        <taxon>Pichiomycetes</taxon>
        <taxon>Pichiales</taxon>
        <taxon>Pichiaceae</taxon>
        <taxon>Ambrosiozyma</taxon>
    </lineage>
</organism>
<keyword evidence="2" id="KW-1185">Reference proteome</keyword>
<accession>A0A9W7DN16</accession>
<dbReference type="Proteomes" id="UP001165063">
    <property type="component" value="Unassembled WGS sequence"/>
</dbReference>
<evidence type="ECO:0000313" key="1">
    <source>
        <dbReference type="EMBL" id="GMG49201.1"/>
    </source>
</evidence>
<name>A0A9W7DN16_AMBMO</name>
<dbReference type="AlphaFoldDB" id="A0A9W7DN16"/>
<dbReference type="EMBL" id="BSXU01004959">
    <property type="protein sequence ID" value="GMG49201.1"/>
    <property type="molecule type" value="Genomic_DNA"/>
</dbReference>
<protein>
    <submittedName>
        <fullName evidence="1">Unnamed protein product</fullName>
    </submittedName>
</protein>
<proteinExistence type="predicted"/>
<gene>
    <name evidence="1" type="ORF">Amon01_000708400</name>
</gene>
<sequence length="92" mass="10266">MPKNNEKIETQITAMESSVRSIDTGTMEKKKDTVWIMNPGNVNPNNSLLSAGDFEIGFAKAFFKMNKCNKNIRNKVIVIGNNTSDFQPAIEV</sequence>
<reference evidence="1" key="1">
    <citation type="submission" date="2023-04" db="EMBL/GenBank/DDBJ databases">
        <title>Ambrosiozyma monospora NBRC 1965.</title>
        <authorList>
            <person name="Ichikawa N."/>
            <person name="Sato H."/>
            <person name="Tonouchi N."/>
        </authorList>
    </citation>
    <scope>NUCLEOTIDE SEQUENCE</scope>
    <source>
        <strain evidence="1">NBRC 1965</strain>
    </source>
</reference>
<evidence type="ECO:0000313" key="2">
    <source>
        <dbReference type="Proteomes" id="UP001165063"/>
    </source>
</evidence>